<dbReference type="Gene3D" id="1.10.8.60">
    <property type="match status" value="1"/>
</dbReference>
<feature type="domain" description="ATPase AAA-type core" evidence="2">
    <location>
        <begin position="581"/>
        <end position="709"/>
    </location>
</feature>
<evidence type="ECO:0000259" key="2">
    <source>
        <dbReference type="Pfam" id="PF00004"/>
    </source>
</evidence>
<keyword evidence="4" id="KW-1185">Reference proteome</keyword>
<dbReference type="Pfam" id="PF00004">
    <property type="entry name" value="AAA"/>
    <property type="match status" value="1"/>
</dbReference>
<reference evidence="3" key="1">
    <citation type="submission" date="2021-05" db="EMBL/GenBank/DDBJ databases">
        <title>The genome of the haptophyte Pavlova lutheri (Diacronema luteri, Pavlovales) - a model for lipid biosynthesis in eukaryotic algae.</title>
        <authorList>
            <person name="Hulatt C.J."/>
            <person name="Posewitz M.C."/>
        </authorList>
    </citation>
    <scope>NUCLEOTIDE SEQUENCE</scope>
    <source>
        <strain evidence="3">NIVA-4/92</strain>
    </source>
</reference>
<dbReference type="OrthoDB" id="3046016at2759"/>
<dbReference type="InterPro" id="IPR003959">
    <property type="entry name" value="ATPase_AAA_core"/>
</dbReference>
<sequence length="846" mass="96050">MANTTYDQLWREAMVELLDQLEVNEPAAFDTSVPQDDEQRFDHFGTLYIRYLQVVRKLEEAYDQCVHPQKRIDIKDTLIPVMGRVLEIKDALVALNRGINFLNLDEVLVDLKLPPTVLEVPVPRYFVDDREDLSVRDKLLDTYTLQFNLPDGSKEELDGSGDVLSLDTAIRAIQIHERARQGRQRARGMRQIQLEEERERKLMQLGADADERDPDTAARIVSARWRGYDARRRTELMRREELVFLGMEPPLPHAPDKDPLLAQAQNRLRRKHVQAMHAEEYKRALVTLKEEVNAHEAAEMREEMLDQLRDWYVKEHERTGAFPKLDDLNAEPPVEEVPLDDKAKKAKEKADKEKAAKAKKKGDAEPDEPPPDRHFALGMEAAFRLWSDKWQLRDEADNFAQRYDTELVKQLVRPDVEDAVREQVKQRIEQELTNLEEAFERDRNRGKKGKKGKKGKGKGKKGKGKKGKGKPKGPKEPKDIASKTLDQLYRDLINKELVKKHPKVHVAEFVGSFLHLGRAVEKLALAAQKLPPAEPGAREPERPRWPDPSVSQLRQALTEFCIWPLGEQQIKDHWSGVRAALLVGSRGSGKRMLAHAVATETGANFFDLTPSNTTGKYPGKKGPYEMVYAVLKPAKAYQPSVVWIGDVESVFQSGKAKKGGKAGGDPPNRILKPLRELVEHKSEKKRLLALTDRVLIIGGSERPYALDKAKDYNALLSFFQKVLFLPLPDYPSRYMLWQEALKRQGVLSPPADDVQTLARISEHYSSGAIVRVVRRSITQRRVERLERKPFSMNELIGPLAKETPIYHADDVALCEWYAKTLGLDKKPEGDAGAKGAKGAAKGAKKK</sequence>
<evidence type="ECO:0000313" key="3">
    <source>
        <dbReference type="EMBL" id="KAG8460314.1"/>
    </source>
</evidence>
<feature type="compositionally biased region" description="Low complexity" evidence="1">
    <location>
        <begin position="833"/>
        <end position="846"/>
    </location>
</feature>
<feature type="region of interest" description="Disordered" evidence="1">
    <location>
        <begin position="824"/>
        <end position="846"/>
    </location>
</feature>
<dbReference type="AlphaFoldDB" id="A0A8J6C4L4"/>
<dbReference type="PROSITE" id="PS50096">
    <property type="entry name" value="IQ"/>
    <property type="match status" value="1"/>
</dbReference>
<feature type="region of interest" description="Disordered" evidence="1">
    <location>
        <begin position="436"/>
        <end position="481"/>
    </location>
</feature>
<evidence type="ECO:0000313" key="4">
    <source>
        <dbReference type="Proteomes" id="UP000751190"/>
    </source>
</evidence>
<dbReference type="Gene3D" id="3.40.50.300">
    <property type="entry name" value="P-loop containing nucleotide triphosphate hydrolases"/>
    <property type="match status" value="1"/>
</dbReference>
<feature type="compositionally biased region" description="Basic and acidic residues" evidence="1">
    <location>
        <begin position="339"/>
        <end position="374"/>
    </location>
</feature>
<dbReference type="SUPFAM" id="SSF52540">
    <property type="entry name" value="P-loop containing nucleoside triphosphate hydrolases"/>
    <property type="match status" value="1"/>
</dbReference>
<organism evidence="3 4">
    <name type="scientific">Diacronema lutheri</name>
    <name type="common">Unicellular marine alga</name>
    <name type="synonym">Monochrysis lutheri</name>
    <dbReference type="NCBI Taxonomy" id="2081491"/>
    <lineage>
        <taxon>Eukaryota</taxon>
        <taxon>Haptista</taxon>
        <taxon>Haptophyta</taxon>
        <taxon>Pavlovophyceae</taxon>
        <taxon>Pavlovales</taxon>
        <taxon>Pavlovaceae</taxon>
        <taxon>Diacronema</taxon>
    </lineage>
</organism>
<evidence type="ECO:0000256" key="1">
    <source>
        <dbReference type="SAM" id="MobiDB-lite"/>
    </source>
</evidence>
<comment type="caution">
    <text evidence="3">The sequence shown here is derived from an EMBL/GenBank/DDBJ whole genome shotgun (WGS) entry which is preliminary data.</text>
</comment>
<dbReference type="OMA" id="MVQLRTH"/>
<feature type="region of interest" description="Disordered" evidence="1">
    <location>
        <begin position="323"/>
        <end position="374"/>
    </location>
</feature>
<gene>
    <name evidence="3" type="ORF">KFE25_011805</name>
</gene>
<dbReference type="Proteomes" id="UP000751190">
    <property type="component" value="Unassembled WGS sequence"/>
</dbReference>
<dbReference type="GO" id="GO:0005524">
    <property type="term" value="F:ATP binding"/>
    <property type="evidence" value="ECO:0007669"/>
    <property type="project" value="InterPro"/>
</dbReference>
<proteinExistence type="predicted"/>
<protein>
    <recommendedName>
        <fullName evidence="2">ATPase AAA-type core domain-containing protein</fullName>
    </recommendedName>
</protein>
<dbReference type="PANTHER" id="PTHR14690">
    <property type="entry name" value="IQ MOTIF CONTAINING WITH AAA DOMAIN 1"/>
    <property type="match status" value="1"/>
</dbReference>
<dbReference type="PANTHER" id="PTHR14690:SF0">
    <property type="entry name" value="IQ MOTIF CONTAINING WITH AAA DOMAIN 1"/>
    <property type="match status" value="1"/>
</dbReference>
<name>A0A8J6C4L4_DIALT</name>
<feature type="compositionally biased region" description="Basic residues" evidence="1">
    <location>
        <begin position="444"/>
        <end position="472"/>
    </location>
</feature>
<dbReference type="EMBL" id="JAGTXO010000033">
    <property type="protein sequence ID" value="KAG8460314.1"/>
    <property type="molecule type" value="Genomic_DNA"/>
</dbReference>
<accession>A0A8J6C4L4</accession>
<dbReference type="GO" id="GO:0016887">
    <property type="term" value="F:ATP hydrolysis activity"/>
    <property type="evidence" value="ECO:0007669"/>
    <property type="project" value="InterPro"/>
</dbReference>
<dbReference type="InterPro" id="IPR027417">
    <property type="entry name" value="P-loop_NTPase"/>
</dbReference>
<dbReference type="InterPro" id="IPR052267">
    <property type="entry name" value="N-DRC_Component"/>
</dbReference>